<keyword evidence="2" id="KW-1185">Reference proteome</keyword>
<gene>
    <name evidence="1" type="ORF">Pyn_40980</name>
</gene>
<reference evidence="1 2" key="1">
    <citation type="submission" date="2018-02" db="EMBL/GenBank/DDBJ databases">
        <title>Draft genome of wild Prunus yedoensis var. nudiflora.</title>
        <authorList>
            <person name="Baek S."/>
            <person name="Kim J.-H."/>
            <person name="Choi K."/>
            <person name="Kim G.-B."/>
            <person name="Cho A."/>
            <person name="Jang H."/>
            <person name="Shin C.-H."/>
            <person name="Yu H.-J."/>
            <person name="Mun J.-H."/>
        </authorList>
    </citation>
    <scope>NUCLEOTIDE SEQUENCE [LARGE SCALE GENOMIC DNA]</scope>
    <source>
        <strain evidence="2">cv. Jeju island</strain>
        <tissue evidence="1">Leaf</tissue>
    </source>
</reference>
<organism evidence="1 2">
    <name type="scientific">Prunus yedoensis var. nudiflora</name>
    <dbReference type="NCBI Taxonomy" id="2094558"/>
    <lineage>
        <taxon>Eukaryota</taxon>
        <taxon>Viridiplantae</taxon>
        <taxon>Streptophyta</taxon>
        <taxon>Embryophyta</taxon>
        <taxon>Tracheophyta</taxon>
        <taxon>Spermatophyta</taxon>
        <taxon>Magnoliopsida</taxon>
        <taxon>eudicotyledons</taxon>
        <taxon>Gunneridae</taxon>
        <taxon>Pentapetalae</taxon>
        <taxon>rosids</taxon>
        <taxon>fabids</taxon>
        <taxon>Rosales</taxon>
        <taxon>Rosaceae</taxon>
        <taxon>Amygdaloideae</taxon>
        <taxon>Amygdaleae</taxon>
        <taxon>Prunus</taxon>
    </lineage>
</organism>
<proteinExistence type="predicted"/>
<dbReference type="OrthoDB" id="207175at2759"/>
<dbReference type="EMBL" id="PJQY01000624">
    <property type="protein sequence ID" value="PQQ09359.1"/>
    <property type="molecule type" value="Genomic_DNA"/>
</dbReference>
<comment type="caution">
    <text evidence="1">The sequence shown here is derived from an EMBL/GenBank/DDBJ whole genome shotgun (WGS) entry which is preliminary data.</text>
</comment>
<accession>A0A314YT24</accession>
<dbReference type="Proteomes" id="UP000250321">
    <property type="component" value="Unassembled WGS sequence"/>
</dbReference>
<sequence length="122" mass="12819">MGTVISNDHNNGFGDGTNHDHQVKAVALGFENVFGSTSTSVNATSVTGDAYNNHARNLYFLPQQPPQSSSVSSVSSAGVAKGGSAYDIHEAGQCNNWMPTAVPTSTNSNINMPPTFTVWNDT</sequence>
<evidence type="ECO:0000313" key="1">
    <source>
        <dbReference type="EMBL" id="PQQ09359.1"/>
    </source>
</evidence>
<name>A0A314YT24_PRUYE</name>
<protein>
    <submittedName>
        <fullName evidence="1">AP2-like ethylene-responsive transcription factor BBM</fullName>
    </submittedName>
</protein>
<evidence type="ECO:0000313" key="2">
    <source>
        <dbReference type="Proteomes" id="UP000250321"/>
    </source>
</evidence>
<dbReference type="STRING" id="2094558.A0A314YT24"/>
<dbReference type="AlphaFoldDB" id="A0A314YT24"/>